<dbReference type="InterPro" id="IPR029058">
    <property type="entry name" value="AB_hydrolase_fold"/>
</dbReference>
<comment type="caution">
    <text evidence="2">The sequence shown here is derived from an EMBL/GenBank/DDBJ whole genome shotgun (WGS) entry which is preliminary data.</text>
</comment>
<dbReference type="Proteomes" id="UP001438707">
    <property type="component" value="Unassembled WGS sequence"/>
</dbReference>
<dbReference type="PANTHER" id="PTHR34127:SF1">
    <property type="entry name" value="OS04G0405600 PROTEIN"/>
    <property type="match status" value="1"/>
</dbReference>
<dbReference type="InterPro" id="IPR010765">
    <property type="entry name" value="DUF1350"/>
</dbReference>
<keyword evidence="3" id="KW-1185">Reference proteome</keyword>
<gene>
    <name evidence="2" type="ORF">WJX74_007585</name>
</gene>
<evidence type="ECO:0000256" key="1">
    <source>
        <dbReference type="SAM" id="MobiDB-lite"/>
    </source>
</evidence>
<feature type="compositionally biased region" description="Low complexity" evidence="1">
    <location>
        <begin position="98"/>
        <end position="110"/>
    </location>
</feature>
<evidence type="ECO:0000313" key="3">
    <source>
        <dbReference type="Proteomes" id="UP001438707"/>
    </source>
</evidence>
<name>A0AAW1S098_9CHLO</name>
<feature type="compositionally biased region" description="Basic residues" evidence="1">
    <location>
        <begin position="58"/>
        <end position="72"/>
    </location>
</feature>
<reference evidence="2 3" key="1">
    <citation type="journal article" date="2024" name="Nat. Commun.">
        <title>Phylogenomics reveals the evolutionary origins of lichenization in chlorophyte algae.</title>
        <authorList>
            <person name="Puginier C."/>
            <person name="Libourel C."/>
            <person name="Otte J."/>
            <person name="Skaloud P."/>
            <person name="Haon M."/>
            <person name="Grisel S."/>
            <person name="Petersen M."/>
            <person name="Berrin J.G."/>
            <person name="Delaux P.M."/>
            <person name="Dal Grande F."/>
            <person name="Keller J."/>
        </authorList>
    </citation>
    <scope>NUCLEOTIDE SEQUENCE [LARGE SCALE GENOMIC DNA]</scope>
    <source>
        <strain evidence="2 3">SAG 2145</strain>
    </source>
</reference>
<dbReference type="Pfam" id="PF07082">
    <property type="entry name" value="DUF1350"/>
    <property type="match status" value="1"/>
</dbReference>
<proteinExistence type="predicted"/>
<evidence type="ECO:0000313" key="2">
    <source>
        <dbReference type="EMBL" id="KAK9838998.1"/>
    </source>
</evidence>
<protein>
    <submittedName>
        <fullName evidence="2">Uncharacterized protein</fullName>
    </submittedName>
</protein>
<organism evidence="2 3">
    <name type="scientific">Apatococcus lobatus</name>
    <dbReference type="NCBI Taxonomy" id="904363"/>
    <lineage>
        <taxon>Eukaryota</taxon>
        <taxon>Viridiplantae</taxon>
        <taxon>Chlorophyta</taxon>
        <taxon>core chlorophytes</taxon>
        <taxon>Trebouxiophyceae</taxon>
        <taxon>Chlorellales</taxon>
        <taxon>Chlorellaceae</taxon>
        <taxon>Apatococcus</taxon>
    </lineage>
</organism>
<sequence>MQEKLTFRRLDNDGKQLPFRKLRRVAQRADIIDTIWAADKVVCQQQVESRSSAVVSSRVHRRTQQLQRKRPGRLQCKAQRSGPPSREGGRSPVEQDGSNQPSTPQNPQQSFGQLEQRLASSFNAQQPGLRGDWVEIEGSWVLQPPMSSAPARAVVHFLGGAFLGAAPQLTYRLFLENLAAQGFLIVATPFSTGFDHLRLADEAQFRFNIAMRALRAEAGRLPVFGVGHSLGSLLHLLISARYGAERAGNVLLSFNNKPATDSIPFLSPFIAPGARALSPLLSSLATSPFRTQLEQVSDALSGVSPDLMRQIGPLINQLSPIYMDVAQGTAEFTPAPAETRKLIRSYYGVPNNLLIRFMNDSLDETTALDSMLQEAAGPSRLVNVDVRTLPGDHARPCRQAFGELPPDVSRFADGAAAQGGLLFSTLSDFATQAGLREASMQLGDLGRNVSGLQGMFGGSKQGTGPLGDDMAQLAREVSSWIDAEGMPQRALPYSASTDATASGSL</sequence>
<dbReference type="SUPFAM" id="SSF53474">
    <property type="entry name" value="alpha/beta-Hydrolases"/>
    <property type="match status" value="1"/>
</dbReference>
<feature type="region of interest" description="Disordered" evidence="1">
    <location>
        <begin position="52"/>
        <end position="112"/>
    </location>
</feature>
<dbReference type="Gene3D" id="3.40.50.1820">
    <property type="entry name" value="alpha/beta hydrolase"/>
    <property type="match status" value="1"/>
</dbReference>
<dbReference type="PANTHER" id="PTHR34127">
    <property type="entry name" value="OS04G0405600 PROTEIN"/>
    <property type="match status" value="1"/>
</dbReference>
<dbReference type="EMBL" id="JALJOS010000005">
    <property type="protein sequence ID" value="KAK9838998.1"/>
    <property type="molecule type" value="Genomic_DNA"/>
</dbReference>
<accession>A0AAW1S098</accession>
<dbReference type="AlphaFoldDB" id="A0AAW1S098"/>